<sequence>MNTIWSLFGKGVQAKDETIQSGINDGFPEPNHTFSYWRSELHPIDSYCSSEELPQSCDIAIIGAGMTGVSTAYHLSRLHAVDPSGKRPSIVILDAREVCSGATGRNGGHSKVQAFTMRNWLRDAGLEAADEMAAFLSNQKYAMKDAVDRESLNCEFEMRRSYDVYIDEGDAKQAEEFYRTAIREGHQWARDFDFVGEQFAEQVTSIQGARAAISMPVCSLWPYKFVTQLLSKLVDSGAVRLFTHTPILSISSFNPSVTVLHTAHGNILARKVIFATNAYTPAICPVYKDKIVPYKGSACHIAPFQPISPHLSNTYNIYFPHPSDEVTRVDYLNPRPDSGIVVGGGKNCYVSNKPLWYNNTDDNTLIPHVRDYFTAYMQRVFRGWETSKATITHLWTGIQGETKDGFPFVGKVPEKESWYVAAGFNGGGMTFIFSCTEGLAKMVEGKTYKEAGLPKMLDAARMKV</sequence>
<dbReference type="InterPro" id="IPR006076">
    <property type="entry name" value="FAD-dep_OxRdtase"/>
</dbReference>
<dbReference type="GO" id="GO:0005737">
    <property type="term" value="C:cytoplasm"/>
    <property type="evidence" value="ECO:0007669"/>
    <property type="project" value="TreeGrafter"/>
</dbReference>
<gene>
    <name evidence="2" type="ORF">M436DRAFT_80167</name>
</gene>
<name>A0A074XJH6_9PEZI</name>
<evidence type="ECO:0000259" key="1">
    <source>
        <dbReference type="Pfam" id="PF01266"/>
    </source>
</evidence>
<dbReference type="Gene3D" id="3.50.50.60">
    <property type="entry name" value="FAD/NAD(P)-binding domain"/>
    <property type="match status" value="1"/>
</dbReference>
<dbReference type="PANTHER" id="PTHR13847:SF279">
    <property type="entry name" value="FAD DEPENDENT OXIDOREDUCTASE DOMAIN-CONTAINING PROTEIN-RELATED"/>
    <property type="match status" value="1"/>
</dbReference>
<dbReference type="OrthoDB" id="429143at2759"/>
<reference evidence="2 3" key="1">
    <citation type="journal article" date="2014" name="BMC Genomics">
        <title>Genome sequencing of four Aureobasidium pullulans varieties: biotechnological potential, stress tolerance, and description of new species.</title>
        <authorList>
            <person name="Gostin Ar C."/>
            <person name="Ohm R.A."/>
            <person name="Kogej T."/>
            <person name="Sonjak S."/>
            <person name="Turk M."/>
            <person name="Zajc J."/>
            <person name="Zalar P."/>
            <person name="Grube M."/>
            <person name="Sun H."/>
            <person name="Han J."/>
            <person name="Sharma A."/>
            <person name="Chiniquy J."/>
            <person name="Ngan C.Y."/>
            <person name="Lipzen A."/>
            <person name="Barry K."/>
            <person name="Grigoriev I.V."/>
            <person name="Gunde-Cimerman N."/>
        </authorList>
    </citation>
    <scope>NUCLEOTIDE SEQUENCE [LARGE SCALE GENOMIC DNA]</scope>
    <source>
        <strain evidence="2 3">CBS 147.97</strain>
    </source>
</reference>
<keyword evidence="3" id="KW-1185">Reference proteome</keyword>
<protein>
    <submittedName>
        <fullName evidence="2">FAD dependent oxidoreductase</fullName>
    </submittedName>
</protein>
<dbReference type="HOGENOM" id="CLU_022730_0_1_1"/>
<dbReference type="PANTHER" id="PTHR13847">
    <property type="entry name" value="SARCOSINE DEHYDROGENASE-RELATED"/>
    <property type="match status" value="1"/>
</dbReference>
<dbReference type="AlphaFoldDB" id="A0A074XJH6"/>
<organism evidence="2 3">
    <name type="scientific">Aureobasidium namibiae CBS 147.97</name>
    <dbReference type="NCBI Taxonomy" id="1043004"/>
    <lineage>
        <taxon>Eukaryota</taxon>
        <taxon>Fungi</taxon>
        <taxon>Dikarya</taxon>
        <taxon>Ascomycota</taxon>
        <taxon>Pezizomycotina</taxon>
        <taxon>Dothideomycetes</taxon>
        <taxon>Dothideomycetidae</taxon>
        <taxon>Dothideales</taxon>
        <taxon>Saccotheciaceae</taxon>
        <taxon>Aureobasidium</taxon>
    </lineage>
</organism>
<dbReference type="Gene3D" id="3.30.9.10">
    <property type="entry name" value="D-Amino Acid Oxidase, subunit A, domain 2"/>
    <property type="match status" value="1"/>
</dbReference>
<dbReference type="InterPro" id="IPR036188">
    <property type="entry name" value="FAD/NAD-bd_sf"/>
</dbReference>
<dbReference type="RefSeq" id="XP_013429287.1">
    <property type="nucleotide sequence ID" value="XM_013573833.1"/>
</dbReference>
<feature type="domain" description="FAD dependent oxidoreductase" evidence="1">
    <location>
        <begin position="58"/>
        <end position="440"/>
    </location>
</feature>
<dbReference type="Pfam" id="PF01266">
    <property type="entry name" value="DAO"/>
    <property type="match status" value="1"/>
</dbReference>
<evidence type="ECO:0000313" key="2">
    <source>
        <dbReference type="EMBL" id="KEQ74696.1"/>
    </source>
</evidence>
<dbReference type="SUPFAM" id="SSF51905">
    <property type="entry name" value="FAD/NAD(P)-binding domain"/>
    <property type="match status" value="1"/>
</dbReference>
<proteinExistence type="predicted"/>
<dbReference type="EMBL" id="KL584706">
    <property type="protein sequence ID" value="KEQ74696.1"/>
    <property type="molecule type" value="Genomic_DNA"/>
</dbReference>
<dbReference type="GeneID" id="25416566"/>
<evidence type="ECO:0000313" key="3">
    <source>
        <dbReference type="Proteomes" id="UP000027730"/>
    </source>
</evidence>
<accession>A0A074XJH6</accession>
<dbReference type="Proteomes" id="UP000027730">
    <property type="component" value="Unassembled WGS sequence"/>
</dbReference>
<dbReference type="STRING" id="1043004.A0A074XJH6"/>